<dbReference type="AlphaFoldDB" id="A0A9E7R222"/>
<dbReference type="PROSITE" id="PS51257">
    <property type="entry name" value="PROKAR_LIPOPROTEIN"/>
    <property type="match status" value="1"/>
</dbReference>
<evidence type="ECO:0000313" key="4">
    <source>
        <dbReference type="Proteomes" id="UP001057580"/>
    </source>
</evidence>
<dbReference type="KEGG" id="ssai:N0B31_18840"/>
<reference evidence="3" key="1">
    <citation type="submission" date="2022-09" db="EMBL/GenBank/DDBJ databases">
        <title>Diverse halophilic archaea isolated from saline environments.</title>
        <authorList>
            <person name="Cui H.-L."/>
        </authorList>
    </citation>
    <scope>NUCLEOTIDE SEQUENCE</scope>
    <source>
        <strain evidence="3">ZS-35-S2</strain>
    </source>
</reference>
<dbReference type="GeneID" id="74944524"/>
<feature type="domain" description="DUF4382" evidence="2">
    <location>
        <begin position="29"/>
        <end position="185"/>
    </location>
</feature>
<evidence type="ECO:0000313" key="3">
    <source>
        <dbReference type="EMBL" id="UWM54161.1"/>
    </source>
</evidence>
<gene>
    <name evidence="3" type="ORF">N0B31_18840</name>
</gene>
<feature type="compositionally biased region" description="Acidic residues" evidence="1">
    <location>
        <begin position="210"/>
        <end position="219"/>
    </location>
</feature>
<accession>A0A9E7R222</accession>
<evidence type="ECO:0000256" key="1">
    <source>
        <dbReference type="SAM" id="MobiDB-lite"/>
    </source>
</evidence>
<dbReference type="RefSeq" id="WP_260593155.1">
    <property type="nucleotide sequence ID" value="NZ_CP104003.1"/>
</dbReference>
<dbReference type="EMBL" id="CP104003">
    <property type="protein sequence ID" value="UWM54161.1"/>
    <property type="molecule type" value="Genomic_DNA"/>
</dbReference>
<feature type="region of interest" description="Disordered" evidence="1">
    <location>
        <begin position="190"/>
        <end position="219"/>
    </location>
</feature>
<proteinExistence type="predicted"/>
<keyword evidence="4" id="KW-1185">Reference proteome</keyword>
<dbReference type="InterPro" id="IPR025491">
    <property type="entry name" value="DUF4382"/>
</dbReference>
<evidence type="ECO:0000259" key="2">
    <source>
        <dbReference type="Pfam" id="PF14321"/>
    </source>
</evidence>
<feature type="compositionally biased region" description="Polar residues" evidence="1">
    <location>
        <begin position="199"/>
        <end position="209"/>
    </location>
</feature>
<protein>
    <submittedName>
        <fullName evidence="3">DUF4382 domain-containing protein</fullName>
    </submittedName>
</protein>
<dbReference type="Proteomes" id="UP001057580">
    <property type="component" value="Chromosome"/>
</dbReference>
<dbReference type="Pfam" id="PF14321">
    <property type="entry name" value="DUF4382"/>
    <property type="match status" value="1"/>
</dbReference>
<name>A0A9E7R222_9EURY</name>
<feature type="region of interest" description="Disordered" evidence="1">
    <location>
        <begin position="57"/>
        <end position="94"/>
    </location>
</feature>
<sequence>MRRREFIAATGAAATAGLAGCSAITGAETGTLQTAVSDQPGDITDFETLVLEITTVYAGEGSSGGEDSDDGDGNESDDDSSGESERTTVDIEATEVDLVELQGDASETIGSGELETGEYAYLQLEVGEVVDASLADGGEATVQTPGEAPLKFNESFEIRAGETTSFLADFTPVEQGQSGGYILQPVADEVEVTYEDESTATPTPEPSENGTDDPENSTA</sequence>
<feature type="compositionally biased region" description="Acidic residues" evidence="1">
    <location>
        <begin position="66"/>
        <end position="82"/>
    </location>
</feature>
<organism evidence="3 4">
    <name type="scientific">Salinirubellus salinus</name>
    <dbReference type="NCBI Taxonomy" id="1364945"/>
    <lineage>
        <taxon>Archaea</taxon>
        <taxon>Methanobacteriati</taxon>
        <taxon>Methanobacteriota</taxon>
        <taxon>Stenosarchaea group</taxon>
        <taxon>Halobacteria</taxon>
        <taxon>Halobacteriales</taxon>
        <taxon>Natronomonadaceae</taxon>
        <taxon>Salinirubellus</taxon>
    </lineage>
</organism>